<gene>
    <name evidence="1" type="ORF">BIP78_1031</name>
</gene>
<accession>A0A410FUP7</accession>
<protein>
    <submittedName>
        <fullName evidence="1">Uncharacterized protein</fullName>
    </submittedName>
</protein>
<dbReference type="EMBL" id="CP034928">
    <property type="protein sequence ID" value="QAA76797.1"/>
    <property type="molecule type" value="Genomic_DNA"/>
</dbReference>
<proteinExistence type="predicted"/>
<reference evidence="2" key="1">
    <citation type="submission" date="2018-12" db="EMBL/GenBank/DDBJ databases">
        <title>Complete genome sequence of an uncultured bacterium of the candidate phylum Bipolaricaulota.</title>
        <authorList>
            <person name="Kadnikov V.V."/>
            <person name="Mardanov A.V."/>
            <person name="Beletsky A.V."/>
            <person name="Frank Y.A."/>
            <person name="Karnachuk O.V."/>
            <person name="Ravin N.V."/>
        </authorList>
    </citation>
    <scope>NUCLEOTIDE SEQUENCE [LARGE SCALE GENOMIC DNA]</scope>
</reference>
<dbReference type="AlphaFoldDB" id="A0A410FUP7"/>
<sequence>MYLAARAAWDGQEWAQRSFVFGATDALAIIPATMRRGP</sequence>
<evidence type="ECO:0000313" key="1">
    <source>
        <dbReference type="EMBL" id="QAA76797.1"/>
    </source>
</evidence>
<dbReference type="Proteomes" id="UP000287233">
    <property type="component" value="Chromosome"/>
</dbReference>
<evidence type="ECO:0000313" key="2">
    <source>
        <dbReference type="Proteomes" id="UP000287233"/>
    </source>
</evidence>
<name>A0A410FUP7_BIPS1</name>
<organism evidence="1 2">
    <name type="scientific">Bipolaricaulis sibiricus</name>
    <dbReference type="NCBI Taxonomy" id="2501609"/>
    <lineage>
        <taxon>Bacteria</taxon>
        <taxon>Candidatus Bipolaricaulota</taxon>
        <taxon>Candidatus Bipolaricaulia</taxon>
        <taxon>Candidatus Bipolaricaulales</taxon>
        <taxon>Candidatus Bipolaricaulaceae</taxon>
        <taxon>Candidatus Bipolaricaulis</taxon>
    </lineage>
</organism>
<dbReference type="KEGG" id="bih:BIP78_1031"/>